<evidence type="ECO:0000256" key="5">
    <source>
        <dbReference type="ARBA" id="ARBA00030406"/>
    </source>
</evidence>
<dbReference type="PANTHER" id="PTHR13295">
    <property type="entry name" value="GLUTAMATE CYSTEINE LIGASE REGULATORY SUBUNIT"/>
    <property type="match status" value="1"/>
</dbReference>
<comment type="similarity">
    <text evidence="2">Belongs to the aldo/keto reductase family. Glutamate--cysteine ligase light chain subfamily.</text>
</comment>
<evidence type="ECO:0000256" key="8">
    <source>
        <dbReference type="ARBA" id="ARBA00032926"/>
    </source>
</evidence>
<dbReference type="PANTHER" id="PTHR13295:SF4">
    <property type="entry name" value="GLUTAMATE--CYSTEINE LIGASE REGULATORY SUBUNIT"/>
    <property type="match status" value="1"/>
</dbReference>
<organism evidence="9 10">
    <name type="scientific">Operophtera brumata</name>
    <name type="common">Winter moth</name>
    <name type="synonym">Phalaena brumata</name>
    <dbReference type="NCBI Taxonomy" id="104452"/>
    <lineage>
        <taxon>Eukaryota</taxon>
        <taxon>Metazoa</taxon>
        <taxon>Ecdysozoa</taxon>
        <taxon>Arthropoda</taxon>
        <taxon>Hexapoda</taxon>
        <taxon>Insecta</taxon>
        <taxon>Pterygota</taxon>
        <taxon>Neoptera</taxon>
        <taxon>Endopterygota</taxon>
        <taxon>Lepidoptera</taxon>
        <taxon>Glossata</taxon>
        <taxon>Ditrysia</taxon>
        <taxon>Geometroidea</taxon>
        <taxon>Geometridae</taxon>
        <taxon>Larentiinae</taxon>
        <taxon>Operophtera</taxon>
    </lineage>
</organism>
<reference evidence="9 10" key="1">
    <citation type="journal article" date="2015" name="Genome Biol. Evol.">
        <title>The genome of winter moth (Operophtera brumata) provides a genomic perspective on sexual dimorphism and phenology.</title>
        <authorList>
            <person name="Derks M.F."/>
            <person name="Smit S."/>
            <person name="Salis L."/>
            <person name="Schijlen E."/>
            <person name="Bossers A."/>
            <person name="Mateman C."/>
            <person name="Pijl A.S."/>
            <person name="de Ridder D."/>
            <person name="Groenen M.A."/>
            <person name="Visser M.E."/>
            <person name="Megens H.J."/>
        </authorList>
    </citation>
    <scope>NUCLEOTIDE SEQUENCE [LARGE SCALE GENOMIC DNA]</scope>
    <source>
        <strain evidence="9">WM2013NL</strain>
        <tissue evidence="9">Head and thorax</tissue>
    </source>
</reference>
<comment type="caution">
    <text evidence="9">The sequence shown here is derived from an EMBL/GenBank/DDBJ whole genome shotgun (WGS) entry which is preliminary data.</text>
</comment>
<dbReference type="InterPro" id="IPR032963">
    <property type="entry name" value="Gclm"/>
</dbReference>
<dbReference type="EMBL" id="JTDY01011411">
    <property type="protein sequence ID" value="KOB56529.1"/>
    <property type="molecule type" value="Genomic_DNA"/>
</dbReference>
<evidence type="ECO:0000256" key="2">
    <source>
        <dbReference type="ARBA" id="ARBA00008612"/>
    </source>
</evidence>
<evidence type="ECO:0000256" key="3">
    <source>
        <dbReference type="ARBA" id="ARBA00011532"/>
    </source>
</evidence>
<dbReference type="UniPathway" id="UPA00142">
    <property type="reaction ID" value="UER00209"/>
</dbReference>
<comment type="pathway">
    <text evidence="1">Sulfur metabolism; glutathione biosynthesis; glutathione from L-cysteine and L-glutamate: step 1/2.</text>
</comment>
<sequence>MVLSTASPDVVMNITRPHDDVQNKMAEAERKDLKIDYIDNVTLAYNPDTLHKDDTNLKNNHSTKASPISLRSNNLGRVHQLGVADVGGGCLRKLHAWSLVKPAIAQINLASCCVVPPALHAFCRANDVQLLTHADPPDLLSMAAVKTLSDAGVFCDTLEWCARYQVHIKCRGVLALKGYVCKATIGNRDDVK</sequence>
<dbReference type="GO" id="GO:0006750">
    <property type="term" value="P:glutathione biosynthetic process"/>
    <property type="evidence" value="ECO:0007669"/>
    <property type="project" value="UniProtKB-UniPathway"/>
</dbReference>
<dbReference type="GO" id="GO:0030234">
    <property type="term" value="F:enzyme regulator activity"/>
    <property type="evidence" value="ECO:0007669"/>
    <property type="project" value="TreeGrafter"/>
</dbReference>
<dbReference type="Gene3D" id="3.20.20.100">
    <property type="entry name" value="NADP-dependent oxidoreductase domain"/>
    <property type="match status" value="1"/>
</dbReference>
<evidence type="ECO:0000256" key="7">
    <source>
        <dbReference type="ARBA" id="ARBA00031732"/>
    </source>
</evidence>
<dbReference type="GO" id="GO:0035226">
    <property type="term" value="F:glutamate-cysteine ligase catalytic subunit binding"/>
    <property type="evidence" value="ECO:0007669"/>
    <property type="project" value="InterPro"/>
</dbReference>
<evidence type="ECO:0000256" key="6">
    <source>
        <dbReference type="ARBA" id="ARBA00031154"/>
    </source>
</evidence>
<dbReference type="Proteomes" id="UP000037510">
    <property type="component" value="Unassembled WGS sequence"/>
</dbReference>
<keyword evidence="10" id="KW-1185">Reference proteome</keyword>
<proteinExistence type="inferred from homology"/>
<dbReference type="AlphaFoldDB" id="A0A0L7K3U6"/>
<evidence type="ECO:0000256" key="4">
    <source>
        <dbReference type="ARBA" id="ARBA00022684"/>
    </source>
</evidence>
<evidence type="ECO:0000256" key="1">
    <source>
        <dbReference type="ARBA" id="ARBA00005006"/>
    </source>
</evidence>
<feature type="non-terminal residue" evidence="9">
    <location>
        <position position="1"/>
    </location>
</feature>
<evidence type="ECO:0000313" key="10">
    <source>
        <dbReference type="Proteomes" id="UP000037510"/>
    </source>
</evidence>
<dbReference type="GO" id="GO:0017109">
    <property type="term" value="C:glutamate-cysteine ligase complex"/>
    <property type="evidence" value="ECO:0007669"/>
    <property type="project" value="TreeGrafter"/>
</dbReference>
<evidence type="ECO:0000313" key="9">
    <source>
        <dbReference type="EMBL" id="KOB56529.1"/>
    </source>
</evidence>
<feature type="non-terminal residue" evidence="9">
    <location>
        <position position="192"/>
    </location>
</feature>
<gene>
    <name evidence="9" type="ORF">OBRU01_25819</name>
</gene>
<dbReference type="InterPro" id="IPR036812">
    <property type="entry name" value="NAD(P)_OxRdtase_dom_sf"/>
</dbReference>
<keyword evidence="4" id="KW-0317">Glutathione biosynthesis</keyword>
<comment type="subunit">
    <text evidence="3">Heterodimer of a catalytic heavy chain and a regulatory light chain.</text>
</comment>
<accession>A0A0L7K3U6</accession>
<protein>
    <recommendedName>
        <fullName evidence="7">GCS light chain</fullName>
    </recommendedName>
    <alternativeName>
        <fullName evidence="5">Gamma-ECS regulatory subunit</fullName>
    </alternativeName>
    <alternativeName>
        <fullName evidence="8">Gamma-glutamylcysteine synthetase regulatory subunit</fullName>
    </alternativeName>
    <alternativeName>
        <fullName evidence="6">Glutamate--cysteine ligase modifier subunit</fullName>
    </alternativeName>
</protein>
<name>A0A0L7K3U6_OPEBR</name>
<dbReference type="STRING" id="104452.A0A0L7K3U6"/>
<dbReference type="SUPFAM" id="SSF51430">
    <property type="entry name" value="NAD(P)-linked oxidoreductase"/>
    <property type="match status" value="1"/>
</dbReference>